<keyword evidence="8 10" id="KW-0378">Hydrolase</keyword>
<dbReference type="CDD" id="cd10845">
    <property type="entry name" value="DSRM_RNAse_III_family"/>
    <property type="match status" value="1"/>
</dbReference>
<proteinExistence type="inferred from homology"/>
<keyword evidence="10" id="KW-0479">Metal-binding</keyword>
<dbReference type="PROSITE" id="PS50137">
    <property type="entry name" value="DS_RBD"/>
    <property type="match status" value="1"/>
</dbReference>
<evidence type="ECO:0000256" key="1">
    <source>
        <dbReference type="ARBA" id="ARBA00000109"/>
    </source>
</evidence>
<keyword evidence="10" id="KW-0699">rRNA-binding</keyword>
<keyword evidence="10" id="KW-0963">Cytoplasm</keyword>
<feature type="binding site" evidence="10">
    <location>
        <position position="113"/>
    </location>
    <ligand>
        <name>Mg(2+)</name>
        <dbReference type="ChEBI" id="CHEBI:18420"/>
    </ligand>
</feature>
<dbReference type="EC" id="3.1.26.3" evidence="10"/>
<comment type="function">
    <text evidence="10">Digests double-stranded RNA. Involved in the processing of primary rRNA transcript to yield the immediate precursors to the large and small rRNAs (23S and 16S). Processes some mRNAs, and tRNAs when they are encoded in the rRNA operon. Processes pre-crRNA and tracrRNA of type II CRISPR loci if present in the organism.</text>
</comment>
<evidence type="ECO:0000256" key="7">
    <source>
        <dbReference type="ARBA" id="ARBA00022759"/>
    </source>
</evidence>
<dbReference type="GO" id="GO:0006397">
    <property type="term" value="P:mRNA processing"/>
    <property type="evidence" value="ECO:0007669"/>
    <property type="project" value="UniProtKB-UniRule"/>
</dbReference>
<gene>
    <name evidence="10 13" type="primary">rnc</name>
    <name evidence="13" type="ORF">PAD_067</name>
</gene>
<dbReference type="NCBIfam" id="TIGR02191">
    <property type="entry name" value="RNaseIII"/>
    <property type="match status" value="1"/>
</dbReference>
<feature type="binding site" evidence="10">
    <location>
        <position position="110"/>
    </location>
    <ligand>
        <name>Mg(2+)</name>
        <dbReference type="ChEBI" id="CHEBI:18420"/>
    </ligand>
</feature>
<evidence type="ECO:0000256" key="4">
    <source>
        <dbReference type="ARBA" id="ARBA00022664"/>
    </source>
</evidence>
<dbReference type="SMART" id="SM00358">
    <property type="entry name" value="DSRM"/>
    <property type="match status" value="1"/>
</dbReference>
<comment type="subunit">
    <text evidence="10">Homodimer.</text>
</comment>
<dbReference type="GO" id="GO:0005737">
    <property type="term" value="C:cytoplasm"/>
    <property type="evidence" value="ECO:0007669"/>
    <property type="project" value="UniProtKB-SubCell"/>
</dbReference>
<feature type="domain" description="DRBM" evidence="11">
    <location>
        <begin position="151"/>
        <end position="219"/>
    </location>
</feature>
<dbReference type="GO" id="GO:0019843">
    <property type="term" value="F:rRNA binding"/>
    <property type="evidence" value="ECO:0007669"/>
    <property type="project" value="UniProtKB-KW"/>
</dbReference>
<dbReference type="GO" id="GO:0003725">
    <property type="term" value="F:double-stranded RNA binding"/>
    <property type="evidence" value="ECO:0007669"/>
    <property type="project" value="TreeGrafter"/>
</dbReference>
<accession>A0A8D9NAZ9</accession>
<name>A0A8D9NAZ9_9GAMM</name>
<protein>
    <recommendedName>
        <fullName evidence="10">Ribonuclease 3</fullName>
        <ecNumber evidence="10">3.1.26.3</ecNumber>
    </recommendedName>
    <alternativeName>
        <fullName evidence="10">Ribonuclease III</fullName>
        <shortName evidence="10">RNase III</shortName>
    </alternativeName>
</protein>
<dbReference type="GO" id="GO:0046872">
    <property type="term" value="F:metal ion binding"/>
    <property type="evidence" value="ECO:0007669"/>
    <property type="project" value="UniProtKB-KW"/>
</dbReference>
<keyword evidence="6 10" id="KW-0540">Nuclease</keyword>
<evidence type="ECO:0000313" key="13">
    <source>
        <dbReference type="EMBL" id="CEI58621.1"/>
    </source>
</evidence>
<organism evidence="13 14">
    <name type="scientific">Candidatus Portiera aleyrodidarum</name>
    <name type="common">primary endosymbiont of Bemisia tabaci</name>
    <dbReference type="NCBI Taxonomy" id="91844"/>
    <lineage>
        <taxon>Bacteria</taxon>
        <taxon>Pseudomonadati</taxon>
        <taxon>Pseudomonadota</taxon>
        <taxon>Gammaproteobacteria</taxon>
        <taxon>Candidatus Johnevansiales</taxon>
        <taxon>Candidatus Johnevansiaceae</taxon>
        <taxon>Candidatus Portiera</taxon>
    </lineage>
</organism>
<dbReference type="GO" id="GO:0010468">
    <property type="term" value="P:regulation of gene expression"/>
    <property type="evidence" value="ECO:0007669"/>
    <property type="project" value="TreeGrafter"/>
</dbReference>
<dbReference type="InterPro" id="IPR011907">
    <property type="entry name" value="RNase_III"/>
</dbReference>
<feature type="binding site" evidence="10">
    <location>
        <position position="39"/>
    </location>
    <ligand>
        <name>Mg(2+)</name>
        <dbReference type="ChEBI" id="CHEBI:18420"/>
    </ligand>
</feature>
<feature type="active site" evidence="10">
    <location>
        <position position="43"/>
    </location>
</feature>
<keyword evidence="9 10" id="KW-0694">RNA-binding</keyword>
<dbReference type="GO" id="GO:0004525">
    <property type="term" value="F:ribonuclease III activity"/>
    <property type="evidence" value="ECO:0007669"/>
    <property type="project" value="UniProtKB-UniRule"/>
</dbReference>
<feature type="domain" description="RNase III" evidence="12">
    <location>
        <begin position="3"/>
        <end position="124"/>
    </location>
</feature>
<evidence type="ECO:0000256" key="6">
    <source>
        <dbReference type="ARBA" id="ARBA00022722"/>
    </source>
</evidence>
<evidence type="ECO:0000256" key="9">
    <source>
        <dbReference type="ARBA" id="ARBA00022884"/>
    </source>
</evidence>
<dbReference type="AlphaFoldDB" id="A0A8D9NAZ9"/>
<dbReference type="PANTHER" id="PTHR11207">
    <property type="entry name" value="RIBONUCLEASE III"/>
    <property type="match status" value="1"/>
</dbReference>
<dbReference type="CDD" id="cd00593">
    <property type="entry name" value="RIBOc"/>
    <property type="match status" value="1"/>
</dbReference>
<evidence type="ECO:0000259" key="12">
    <source>
        <dbReference type="PROSITE" id="PS50142"/>
    </source>
</evidence>
<dbReference type="RefSeq" id="WP_219848753.1">
    <property type="nucleotide sequence ID" value="NZ_LN649255.1"/>
</dbReference>
<dbReference type="InterPro" id="IPR014720">
    <property type="entry name" value="dsRBD_dom"/>
</dbReference>
<sequence length="219" mass="25350">MKTTFLENVIGYKFKNKNNLKLALNHRSISYYYNNERMEFLGDSLITFIIGEALLINFPEFREGFLSKVRADLVQSKTLAKLSNELKLGKYINFGLKKIKLQNNESILADTMEALIGAIYLDGGVNPTKKVVLSLFRNRLKKIKSSNFIKDPKTKLQEYLQYRQIKLPIYEIIYILNGKNEQNFLVKCCVEKYITTGIGYNRRNAEQKSANSLLKILNE</sequence>
<dbReference type="PANTHER" id="PTHR11207:SF0">
    <property type="entry name" value="RIBONUCLEASE 3"/>
    <property type="match status" value="1"/>
</dbReference>
<dbReference type="SUPFAM" id="SSF54768">
    <property type="entry name" value="dsRNA-binding domain-like"/>
    <property type="match status" value="1"/>
</dbReference>
<dbReference type="PROSITE" id="PS00517">
    <property type="entry name" value="RNASE_3_1"/>
    <property type="match status" value="1"/>
</dbReference>
<comment type="similarity">
    <text evidence="2">Belongs to the ribonuclease III family.</text>
</comment>
<dbReference type="KEGG" id="plc:PAD_067"/>
<dbReference type="SMART" id="SM00535">
    <property type="entry name" value="RIBOc"/>
    <property type="match status" value="1"/>
</dbReference>
<evidence type="ECO:0000256" key="8">
    <source>
        <dbReference type="ARBA" id="ARBA00022801"/>
    </source>
</evidence>
<evidence type="ECO:0000313" key="14">
    <source>
        <dbReference type="Proteomes" id="UP000032800"/>
    </source>
</evidence>
<dbReference type="Proteomes" id="UP000032800">
    <property type="component" value="Chromosome I"/>
</dbReference>
<keyword evidence="10" id="KW-0460">Magnesium</keyword>
<dbReference type="Gene3D" id="1.10.1520.10">
    <property type="entry name" value="Ribonuclease III domain"/>
    <property type="match status" value="1"/>
</dbReference>
<feature type="active site" evidence="10">
    <location>
        <position position="113"/>
    </location>
</feature>
<dbReference type="HAMAP" id="MF_00104">
    <property type="entry name" value="RNase_III"/>
    <property type="match status" value="1"/>
</dbReference>
<comment type="cofactor">
    <cofactor evidence="10">
        <name>Mg(2+)</name>
        <dbReference type="ChEBI" id="CHEBI:18420"/>
    </cofactor>
</comment>
<evidence type="ECO:0000256" key="2">
    <source>
        <dbReference type="ARBA" id="ARBA00010183"/>
    </source>
</evidence>
<evidence type="ECO:0000259" key="11">
    <source>
        <dbReference type="PROSITE" id="PS50137"/>
    </source>
</evidence>
<dbReference type="Gene3D" id="3.30.160.20">
    <property type="match status" value="1"/>
</dbReference>
<keyword evidence="3 10" id="KW-0698">rRNA processing</keyword>
<dbReference type="GO" id="GO:0006364">
    <property type="term" value="P:rRNA processing"/>
    <property type="evidence" value="ECO:0007669"/>
    <property type="project" value="UniProtKB-UniRule"/>
</dbReference>
<dbReference type="InterPro" id="IPR036389">
    <property type="entry name" value="RNase_III_sf"/>
</dbReference>
<dbReference type="Pfam" id="PF14622">
    <property type="entry name" value="Ribonucleas_3_3"/>
    <property type="match status" value="1"/>
</dbReference>
<keyword evidence="4 10" id="KW-0507">mRNA processing</keyword>
<keyword evidence="7 10" id="KW-0255">Endonuclease</keyword>
<reference evidence="13 14" key="1">
    <citation type="journal article" date="2015" name="Genome Biol. Evol.">
        <title>Genome evolution in the primary endosymbiont of whiteflies sheds light on their divergence.</title>
        <authorList>
            <person name="Santos-Garcia D."/>
            <person name="Vargas-Chavez C."/>
            <person name="Moya A."/>
            <person name="Latorre A."/>
            <person name="Silva"/>
            <person name="F J."/>
        </authorList>
    </citation>
    <scope>NUCLEOTIDE SEQUENCE [LARGE SCALE GENOMIC DNA]</scope>
    <source>
        <strain evidence="14">AD-VLC</strain>
    </source>
</reference>
<comment type="catalytic activity">
    <reaction evidence="1 10">
        <text>Endonucleolytic cleavage to 5'-phosphomonoester.</text>
        <dbReference type="EC" id="3.1.26.3"/>
    </reaction>
</comment>
<comment type="subcellular location">
    <subcellularLocation>
        <location evidence="10">Cytoplasm</location>
    </subcellularLocation>
</comment>
<dbReference type="SUPFAM" id="SSF69065">
    <property type="entry name" value="RNase III domain-like"/>
    <property type="match status" value="1"/>
</dbReference>
<keyword evidence="5 10" id="KW-0819">tRNA processing</keyword>
<evidence type="ECO:0000256" key="5">
    <source>
        <dbReference type="ARBA" id="ARBA00022694"/>
    </source>
</evidence>
<dbReference type="FunFam" id="1.10.1520.10:FF:000001">
    <property type="entry name" value="Ribonuclease 3"/>
    <property type="match status" value="1"/>
</dbReference>
<evidence type="ECO:0000256" key="3">
    <source>
        <dbReference type="ARBA" id="ARBA00022552"/>
    </source>
</evidence>
<dbReference type="PROSITE" id="PS50142">
    <property type="entry name" value="RNASE_3_2"/>
    <property type="match status" value="1"/>
</dbReference>
<dbReference type="InterPro" id="IPR000999">
    <property type="entry name" value="RNase_III_dom"/>
</dbReference>
<dbReference type="Pfam" id="PF00035">
    <property type="entry name" value="dsrm"/>
    <property type="match status" value="1"/>
</dbReference>
<dbReference type="EMBL" id="LN649255">
    <property type="protein sequence ID" value="CEI58621.1"/>
    <property type="molecule type" value="Genomic_DNA"/>
</dbReference>
<evidence type="ECO:0000256" key="10">
    <source>
        <dbReference type="HAMAP-Rule" id="MF_00104"/>
    </source>
</evidence>
<dbReference type="GO" id="GO:0008033">
    <property type="term" value="P:tRNA processing"/>
    <property type="evidence" value="ECO:0007669"/>
    <property type="project" value="UniProtKB-KW"/>
</dbReference>